<feature type="transmembrane region" description="Helical" evidence="4">
    <location>
        <begin position="292"/>
        <end position="312"/>
    </location>
</feature>
<evidence type="ECO:0000259" key="5">
    <source>
        <dbReference type="Pfam" id="PF00535"/>
    </source>
</evidence>
<evidence type="ECO:0000313" key="7">
    <source>
        <dbReference type="Proteomes" id="UP000321353"/>
    </source>
</evidence>
<evidence type="ECO:0000256" key="4">
    <source>
        <dbReference type="SAM" id="Phobius"/>
    </source>
</evidence>
<dbReference type="AlphaFoldDB" id="A0A5B9MFP3"/>
<keyword evidence="4" id="KW-0812">Transmembrane</keyword>
<proteinExistence type="inferred from homology"/>
<keyword evidence="7" id="KW-1185">Reference proteome</keyword>
<dbReference type="EC" id="2.4.1.-" evidence="6"/>
<evidence type="ECO:0000256" key="1">
    <source>
        <dbReference type="ARBA" id="ARBA00006739"/>
    </source>
</evidence>
<dbReference type="EMBL" id="CP036264">
    <property type="protein sequence ID" value="QEF99653.1"/>
    <property type="molecule type" value="Genomic_DNA"/>
</dbReference>
<dbReference type="PANTHER" id="PTHR43630">
    <property type="entry name" value="POLY-BETA-1,6-N-ACETYL-D-GLUCOSAMINE SYNTHASE"/>
    <property type="match status" value="1"/>
</dbReference>
<feature type="transmembrane region" description="Helical" evidence="4">
    <location>
        <begin position="6"/>
        <end position="31"/>
    </location>
</feature>
<evidence type="ECO:0000313" key="6">
    <source>
        <dbReference type="EMBL" id="QEF99653.1"/>
    </source>
</evidence>
<keyword evidence="4" id="KW-1133">Transmembrane helix</keyword>
<reference evidence="6 7" key="1">
    <citation type="submission" date="2019-02" db="EMBL/GenBank/DDBJ databases">
        <title>Planctomycetal bacteria perform biofilm scaping via a novel small molecule.</title>
        <authorList>
            <person name="Jeske O."/>
            <person name="Boedeker C."/>
            <person name="Wiegand S."/>
            <person name="Breitling P."/>
            <person name="Kallscheuer N."/>
            <person name="Jogler M."/>
            <person name="Rohde M."/>
            <person name="Petersen J."/>
            <person name="Medema M.H."/>
            <person name="Surup F."/>
            <person name="Jogler C."/>
        </authorList>
    </citation>
    <scope>NUCLEOTIDE SEQUENCE [LARGE SCALE GENOMIC DNA]</scope>
    <source>
        <strain evidence="6 7">Mal15</strain>
    </source>
</reference>
<feature type="transmembrane region" description="Helical" evidence="4">
    <location>
        <begin position="346"/>
        <end position="369"/>
    </location>
</feature>
<feature type="domain" description="Glycosyltransferase 2-like" evidence="5">
    <location>
        <begin position="48"/>
        <end position="210"/>
    </location>
</feature>
<organism evidence="6 7">
    <name type="scientific">Stieleria maiorica</name>
    <dbReference type="NCBI Taxonomy" id="2795974"/>
    <lineage>
        <taxon>Bacteria</taxon>
        <taxon>Pseudomonadati</taxon>
        <taxon>Planctomycetota</taxon>
        <taxon>Planctomycetia</taxon>
        <taxon>Pirellulales</taxon>
        <taxon>Pirellulaceae</taxon>
        <taxon>Stieleria</taxon>
    </lineage>
</organism>
<keyword evidence="2 6" id="KW-0328">Glycosyltransferase</keyword>
<dbReference type="RefSeq" id="WP_147869016.1">
    <property type="nucleotide sequence ID" value="NZ_CP036264.1"/>
</dbReference>
<comment type="similarity">
    <text evidence="1">Belongs to the glycosyltransferase 2 family.</text>
</comment>
<dbReference type="InterPro" id="IPR001173">
    <property type="entry name" value="Glyco_trans_2-like"/>
</dbReference>
<feature type="transmembrane region" description="Helical" evidence="4">
    <location>
        <begin position="318"/>
        <end position="339"/>
    </location>
</feature>
<dbReference type="GO" id="GO:0016757">
    <property type="term" value="F:glycosyltransferase activity"/>
    <property type="evidence" value="ECO:0007669"/>
    <property type="project" value="UniProtKB-KW"/>
</dbReference>
<protein>
    <submittedName>
        <fullName evidence="6">Beta-monoglucosyldiacylglycerol synthase</fullName>
        <ecNumber evidence="6">2.4.1.-</ecNumber>
    </submittedName>
</protein>
<dbReference type="KEGG" id="smam:Mal15_37190"/>
<evidence type="ECO:0000256" key="3">
    <source>
        <dbReference type="ARBA" id="ARBA00022679"/>
    </source>
</evidence>
<dbReference type="CDD" id="cd06439">
    <property type="entry name" value="CESA_like_1"/>
    <property type="match status" value="1"/>
</dbReference>
<name>A0A5B9MFP3_9BACT</name>
<dbReference type="SUPFAM" id="SSF53448">
    <property type="entry name" value="Nucleotide-diphospho-sugar transferases"/>
    <property type="match status" value="1"/>
</dbReference>
<evidence type="ECO:0000256" key="2">
    <source>
        <dbReference type="ARBA" id="ARBA00022676"/>
    </source>
</evidence>
<dbReference type="InterPro" id="IPR029044">
    <property type="entry name" value="Nucleotide-diphossugar_trans"/>
</dbReference>
<keyword evidence="4" id="KW-0472">Membrane</keyword>
<dbReference type="PANTHER" id="PTHR43630:SF1">
    <property type="entry name" value="POLY-BETA-1,6-N-ACETYL-D-GLUCOSAMINE SYNTHASE"/>
    <property type="match status" value="1"/>
</dbReference>
<dbReference type="Pfam" id="PF00535">
    <property type="entry name" value="Glycos_transf_2"/>
    <property type="match status" value="1"/>
</dbReference>
<dbReference type="Proteomes" id="UP000321353">
    <property type="component" value="Chromosome"/>
</dbReference>
<sequence>MMTVFLSVVFWVCVLGVITPYVVYPASLFLLSRLRQPHEPGSATPRASVVISAYNEAAVIREKLENACALDYPSELLEVIVISDESDDGTDEIVREFAGRSVKLFRQVPREGKSAALTKFVPRCNGDVIVFSDANSVYQPDAVAKLVRHFSDPKVGYVVGHQRYHQGDGAASKSESAYWDFEIRLKCWESRLSSVVGGDGAIMAMRRELFSPLQKDDINDFLIPLRIVVAGYRGLFDPEAVCYEEAAPSFGGEFKRKVRIVNRSFRALTRAPGAMNPLKVGVFAWQLICHKVVRWLAPVFLIGCLATSTALAASGSTFFQLTLVVQIAFYLLAVARLIPKVGEFKLIYLCYFFCLSNVAAGLGIINIFLGRKFSTWTPQRTEISKS</sequence>
<accession>A0A5B9MFP3</accession>
<keyword evidence="3 6" id="KW-0808">Transferase</keyword>
<gene>
    <name evidence="6" type="ORF">Mal15_37190</name>
</gene>
<dbReference type="Gene3D" id="3.90.550.10">
    <property type="entry name" value="Spore Coat Polysaccharide Biosynthesis Protein SpsA, Chain A"/>
    <property type="match status" value="1"/>
</dbReference>